<reference evidence="2" key="1">
    <citation type="submission" date="2014-09" db="EMBL/GenBank/DDBJ databases">
        <authorList>
            <person name="Magalhaes I.L.F."/>
            <person name="Oliveira U."/>
            <person name="Santos F.R."/>
            <person name="Vidigal T.H.D.A."/>
            <person name="Brescovit A.D."/>
            <person name="Santos A.J."/>
        </authorList>
    </citation>
    <scope>NUCLEOTIDE SEQUENCE</scope>
    <source>
        <tissue evidence="2">Shoot tissue taken approximately 20 cm above the soil surface</tissue>
    </source>
</reference>
<accession>A0A0A8ZFK2</accession>
<reference evidence="2" key="2">
    <citation type="journal article" date="2015" name="Data Brief">
        <title>Shoot transcriptome of the giant reed, Arundo donax.</title>
        <authorList>
            <person name="Barrero R.A."/>
            <person name="Guerrero F.D."/>
            <person name="Moolhuijzen P."/>
            <person name="Goolsby J.A."/>
            <person name="Tidwell J."/>
            <person name="Bellgard S.E."/>
            <person name="Bellgard M.I."/>
        </authorList>
    </citation>
    <scope>NUCLEOTIDE SEQUENCE</scope>
    <source>
        <tissue evidence="2">Shoot tissue taken approximately 20 cm above the soil surface</tissue>
    </source>
</reference>
<keyword evidence="1" id="KW-0812">Transmembrane</keyword>
<proteinExistence type="predicted"/>
<evidence type="ECO:0000256" key="1">
    <source>
        <dbReference type="SAM" id="Phobius"/>
    </source>
</evidence>
<keyword evidence="1" id="KW-1133">Transmembrane helix</keyword>
<organism evidence="2">
    <name type="scientific">Arundo donax</name>
    <name type="common">Giant reed</name>
    <name type="synonym">Donax arundinaceus</name>
    <dbReference type="NCBI Taxonomy" id="35708"/>
    <lineage>
        <taxon>Eukaryota</taxon>
        <taxon>Viridiplantae</taxon>
        <taxon>Streptophyta</taxon>
        <taxon>Embryophyta</taxon>
        <taxon>Tracheophyta</taxon>
        <taxon>Spermatophyta</taxon>
        <taxon>Magnoliopsida</taxon>
        <taxon>Liliopsida</taxon>
        <taxon>Poales</taxon>
        <taxon>Poaceae</taxon>
        <taxon>PACMAD clade</taxon>
        <taxon>Arundinoideae</taxon>
        <taxon>Arundineae</taxon>
        <taxon>Arundo</taxon>
    </lineage>
</organism>
<keyword evidence="1" id="KW-0472">Membrane</keyword>
<protein>
    <submittedName>
        <fullName evidence="2">Uncharacterized protein</fullName>
    </submittedName>
</protein>
<name>A0A0A8ZFK2_ARUDO</name>
<feature type="transmembrane region" description="Helical" evidence="1">
    <location>
        <begin position="39"/>
        <end position="57"/>
    </location>
</feature>
<sequence length="116" mass="13634">MYSLNYASLFIMCYKQWICRELFSCGIKLTNFLNYSTRLLIIFMSNFISIMCCFLGNHAIKFCLLHRHDCFWSSCSASLCRPFVLHSHFYLQFVFRCSHSTICKLTSCFQVPCSNS</sequence>
<dbReference type="AlphaFoldDB" id="A0A0A8ZFK2"/>
<dbReference type="EMBL" id="GBRH01260319">
    <property type="protein sequence ID" value="JAD37576.1"/>
    <property type="molecule type" value="Transcribed_RNA"/>
</dbReference>
<evidence type="ECO:0000313" key="2">
    <source>
        <dbReference type="EMBL" id="JAD37576.1"/>
    </source>
</evidence>